<dbReference type="RefSeq" id="WP_164040027.1">
    <property type="nucleotide sequence ID" value="NZ_JAAGNZ010000001.1"/>
</dbReference>
<evidence type="ECO:0000313" key="2">
    <source>
        <dbReference type="Proteomes" id="UP000477386"/>
    </source>
</evidence>
<evidence type="ECO:0000313" key="1">
    <source>
        <dbReference type="EMBL" id="NEU68310.1"/>
    </source>
</evidence>
<gene>
    <name evidence="1" type="ORF">GK091_15565</name>
</gene>
<keyword evidence="2" id="KW-1185">Reference proteome</keyword>
<dbReference type="Proteomes" id="UP000477386">
    <property type="component" value="Unassembled WGS sequence"/>
</dbReference>
<proteinExistence type="predicted"/>
<reference evidence="1 2" key="1">
    <citation type="submission" date="2020-02" db="EMBL/GenBank/DDBJ databases">
        <title>Draft genome sequence of two Spirosoma agri KCTC 52727 and Spirosoma terrae KCTC 52035.</title>
        <authorList>
            <person name="Rojas J."/>
            <person name="Ambika Manirajan B."/>
            <person name="Ratering S."/>
            <person name="Suarez C."/>
            <person name="Schnell S."/>
        </authorList>
    </citation>
    <scope>NUCLEOTIDE SEQUENCE [LARGE SCALE GENOMIC DNA]</scope>
    <source>
        <strain evidence="1 2">KCTC 52727</strain>
    </source>
</reference>
<dbReference type="EMBL" id="JAAGNZ010000001">
    <property type="protein sequence ID" value="NEU68310.1"/>
    <property type="molecule type" value="Genomic_DNA"/>
</dbReference>
<dbReference type="AlphaFoldDB" id="A0A6M0IJ41"/>
<protein>
    <submittedName>
        <fullName evidence="1">Uncharacterized protein</fullName>
    </submittedName>
</protein>
<sequence>MLAGYYRRTNPQGIYFRELYALLYNINRGEKTPAIDSQDVLRLPGEKKRRGQSAPRLKKRTEAQWADLVSRIANS</sequence>
<comment type="caution">
    <text evidence="1">The sequence shown here is derived from an EMBL/GenBank/DDBJ whole genome shotgun (WGS) entry which is preliminary data.</text>
</comment>
<name>A0A6M0IJ41_9BACT</name>
<accession>A0A6M0IJ41</accession>
<organism evidence="1 2">
    <name type="scientific">Spirosoma agri</name>
    <dbReference type="NCBI Taxonomy" id="1987381"/>
    <lineage>
        <taxon>Bacteria</taxon>
        <taxon>Pseudomonadati</taxon>
        <taxon>Bacteroidota</taxon>
        <taxon>Cytophagia</taxon>
        <taxon>Cytophagales</taxon>
        <taxon>Cytophagaceae</taxon>
        <taxon>Spirosoma</taxon>
    </lineage>
</organism>